<dbReference type="Proteomes" id="UP001166286">
    <property type="component" value="Unassembled WGS sequence"/>
</dbReference>
<keyword evidence="2" id="KW-1185">Reference proteome</keyword>
<dbReference type="PANTHER" id="PTHR32487">
    <property type="entry name" value="3-OXO-DELTA(4,5)-STEROID 5-BETA-REDUCTASE"/>
    <property type="match status" value="1"/>
</dbReference>
<dbReference type="Gene3D" id="3.40.50.720">
    <property type="entry name" value="NAD(P)-binding Rossmann-like Domain"/>
    <property type="match status" value="1"/>
</dbReference>
<dbReference type="AlphaFoldDB" id="A0AA39R0L9"/>
<comment type="caution">
    <text evidence="1">The sequence shown here is derived from an EMBL/GenBank/DDBJ whole genome shotgun (WGS) entry which is preliminary data.</text>
</comment>
<protein>
    <submittedName>
        <fullName evidence="1">Uncharacterized protein</fullName>
    </submittedName>
</protein>
<dbReference type="InterPro" id="IPR036291">
    <property type="entry name" value="NAD(P)-bd_dom_sf"/>
</dbReference>
<evidence type="ECO:0000313" key="2">
    <source>
        <dbReference type="Proteomes" id="UP001166286"/>
    </source>
</evidence>
<dbReference type="PANTHER" id="PTHR32487:SF29">
    <property type="entry name" value="NAD-DEPENDENT EPIMERASE_DEHYDRATASE DOMAIN-CONTAINING PROTEIN"/>
    <property type="match status" value="1"/>
</dbReference>
<organism evidence="1 2">
    <name type="scientific">Cladonia borealis</name>
    <dbReference type="NCBI Taxonomy" id="184061"/>
    <lineage>
        <taxon>Eukaryota</taxon>
        <taxon>Fungi</taxon>
        <taxon>Dikarya</taxon>
        <taxon>Ascomycota</taxon>
        <taxon>Pezizomycotina</taxon>
        <taxon>Lecanoromycetes</taxon>
        <taxon>OSLEUM clade</taxon>
        <taxon>Lecanoromycetidae</taxon>
        <taxon>Lecanorales</taxon>
        <taxon>Lecanorineae</taxon>
        <taxon>Cladoniaceae</taxon>
        <taxon>Cladonia</taxon>
    </lineage>
</organism>
<sequence length="168" mass="18463">MGSEYQPLRCSGIYRNLPTFDVDMRGLNALVVGATGISGFNTVGSLLATPGRWSMIYAVSRSLFREEMLSLLSPEQQSRIRHVSVDLTGSAKDIASSLQKGDVHADYVFPYGYIHRKDVSAMDPRAEGQMIETNVPLFMNFLEALPAANITPKRILLQTGGNNYGGYI</sequence>
<dbReference type="EMBL" id="JAFEKC020000009">
    <property type="protein sequence ID" value="KAK0512737.1"/>
    <property type="molecule type" value="Genomic_DNA"/>
</dbReference>
<evidence type="ECO:0000313" key="1">
    <source>
        <dbReference type="EMBL" id="KAK0512737.1"/>
    </source>
</evidence>
<reference evidence="1" key="1">
    <citation type="submission" date="2023-03" db="EMBL/GenBank/DDBJ databases">
        <title>Complete genome of Cladonia borealis.</title>
        <authorList>
            <person name="Park H."/>
        </authorList>
    </citation>
    <scope>NUCLEOTIDE SEQUENCE</scope>
    <source>
        <strain evidence="1">ANT050790</strain>
    </source>
</reference>
<dbReference type="SUPFAM" id="SSF51735">
    <property type="entry name" value="NAD(P)-binding Rossmann-fold domains"/>
    <property type="match status" value="1"/>
</dbReference>
<accession>A0AA39R0L9</accession>
<proteinExistence type="predicted"/>
<name>A0AA39R0L9_9LECA</name>
<gene>
    <name evidence="1" type="ORF">JMJ35_004754</name>
</gene>